<reference evidence="10" key="1">
    <citation type="submission" date="2016-01" db="EMBL/GenBank/DDBJ databases">
        <authorList>
            <person name="Peeters C."/>
        </authorList>
    </citation>
    <scope>NUCLEOTIDE SEQUENCE [LARGE SCALE GENOMIC DNA]</scope>
    <source>
        <strain evidence="10">LMG 29325</strain>
    </source>
</reference>
<dbReference type="Gene3D" id="1.10.3860.10">
    <property type="entry name" value="Sodium:dicarboxylate symporter"/>
    <property type="match status" value="1"/>
</dbReference>
<feature type="transmembrane region" description="Helical" evidence="9">
    <location>
        <begin position="200"/>
        <end position="224"/>
    </location>
</feature>
<dbReference type="GO" id="GO:0015366">
    <property type="term" value="F:malate:proton symporter activity"/>
    <property type="evidence" value="ECO:0007669"/>
    <property type="project" value="TreeGrafter"/>
</dbReference>
<dbReference type="SUPFAM" id="SSF118215">
    <property type="entry name" value="Proton glutamate symport protein"/>
    <property type="match status" value="1"/>
</dbReference>
<evidence type="ECO:0000256" key="2">
    <source>
        <dbReference type="ARBA" id="ARBA00022448"/>
    </source>
</evidence>
<comment type="function">
    <text evidence="8">Responsible for the transport of dicarboxylates such as succinate, fumarate, and malate from the periplasm across the membrane.</text>
</comment>
<evidence type="ECO:0000256" key="8">
    <source>
        <dbReference type="ARBA" id="ARBA00053346"/>
    </source>
</evidence>
<dbReference type="NCBIfam" id="NF002461">
    <property type="entry name" value="PRK01663.1"/>
    <property type="match status" value="1"/>
</dbReference>
<dbReference type="PANTHER" id="PTHR42865:SF1">
    <property type="entry name" value="AEROBIC C4-DICARBOXYLATE TRANSPORT PROTEIN"/>
    <property type="match status" value="1"/>
</dbReference>
<evidence type="ECO:0000313" key="10">
    <source>
        <dbReference type="EMBL" id="SAK62959.1"/>
    </source>
</evidence>
<comment type="caution">
    <text evidence="10">The sequence shown here is derived from an EMBL/GenBank/DDBJ whole genome shotgun (WGS) entry which is preliminary data.</text>
</comment>
<dbReference type="Proteomes" id="UP000054596">
    <property type="component" value="Unassembled WGS sequence"/>
</dbReference>
<accession>A0A158AZ15</accession>
<comment type="subcellular location">
    <subcellularLocation>
        <location evidence="1">Cell membrane</location>
        <topology evidence="1">Multi-pass membrane protein</topology>
    </subcellularLocation>
</comment>
<keyword evidence="4 9" id="KW-0812">Transmembrane</keyword>
<feature type="transmembrane region" description="Helical" evidence="9">
    <location>
        <begin position="25"/>
        <end position="44"/>
    </location>
</feature>
<dbReference type="GO" id="GO:0015138">
    <property type="term" value="F:fumarate transmembrane transporter activity"/>
    <property type="evidence" value="ECO:0007669"/>
    <property type="project" value="TreeGrafter"/>
</dbReference>
<dbReference type="PANTHER" id="PTHR42865">
    <property type="entry name" value="PROTON/GLUTAMATE-ASPARTATE SYMPORTER"/>
    <property type="match status" value="1"/>
</dbReference>
<feature type="transmembrane region" description="Helical" evidence="9">
    <location>
        <begin position="236"/>
        <end position="261"/>
    </location>
</feature>
<organism evidence="10 11">
    <name type="scientific">Caballeronia glebae</name>
    <dbReference type="NCBI Taxonomy" id="1777143"/>
    <lineage>
        <taxon>Bacteria</taxon>
        <taxon>Pseudomonadati</taxon>
        <taxon>Pseudomonadota</taxon>
        <taxon>Betaproteobacteria</taxon>
        <taxon>Burkholderiales</taxon>
        <taxon>Burkholderiaceae</taxon>
        <taxon>Caballeronia</taxon>
    </lineage>
</organism>
<dbReference type="InterPro" id="IPR036458">
    <property type="entry name" value="Na:dicarbo_symporter_sf"/>
</dbReference>
<dbReference type="AlphaFoldDB" id="A0A158AZ15"/>
<protein>
    <submittedName>
        <fullName evidence="10">C4-dicarboxylate transporter DctA</fullName>
    </submittedName>
</protein>
<dbReference type="EMBL" id="FCOJ02000021">
    <property type="protein sequence ID" value="SAK62959.1"/>
    <property type="molecule type" value="Genomic_DNA"/>
</dbReference>
<feature type="transmembrane region" description="Helical" evidence="9">
    <location>
        <begin position="367"/>
        <end position="391"/>
    </location>
</feature>
<keyword evidence="5" id="KW-0769">Symport</keyword>
<gene>
    <name evidence="10" type="ORF">AWB82_03250</name>
</gene>
<keyword evidence="6 9" id="KW-1133">Transmembrane helix</keyword>
<sequence length="437" mass="46142">MSLSVEQTAHKQSTRGTLGFVKRNLYVQVLIAVTIGIALGYFSPQLAVAMKPFGDGFIKLIKMTIGLVIFFTVVSGIAGMQSVGKVGRVGGFAVVYFEIFSTIALLIGLLVANVLKPGVGFNVAAAHLDAGSIKQYVSSAHGQGLTEFFLNIIPSTLLGAFTADSVLPIVFVSLLMGIVLRRVGERGKPVRDMVDSCSHVIFGIIGIVMRFAPLGAFGAMAFTIGKFGIGSLQSLAFLVLTFYVTSALFVVFVLGAVGLWCDFNIFSVLRYFKDELFLVLATSSSDAALPSLMEKLEKLGCEKGVVGLVMPAGYVFNSDGTNIYITLAVLFIAQAMNVELTIGHQLLILGVASLTTKGSAGVPGAGFVALVATIALVPAIPVAAVAMLLGIDRMISEGRAIVNVIGNVVATLVTAKREGGLDTVQMRSILTERRSFR</sequence>
<evidence type="ECO:0000256" key="7">
    <source>
        <dbReference type="ARBA" id="ARBA00023136"/>
    </source>
</evidence>
<evidence type="ECO:0000256" key="1">
    <source>
        <dbReference type="ARBA" id="ARBA00004651"/>
    </source>
</evidence>
<evidence type="ECO:0000256" key="6">
    <source>
        <dbReference type="ARBA" id="ARBA00022989"/>
    </source>
</evidence>
<evidence type="ECO:0000256" key="3">
    <source>
        <dbReference type="ARBA" id="ARBA00022475"/>
    </source>
</evidence>
<evidence type="ECO:0000256" key="5">
    <source>
        <dbReference type="ARBA" id="ARBA00022847"/>
    </source>
</evidence>
<dbReference type="STRING" id="1777143.AWB82_03250"/>
<feature type="transmembrane region" description="Helical" evidence="9">
    <location>
        <begin position="89"/>
        <end position="112"/>
    </location>
</feature>
<evidence type="ECO:0000313" key="11">
    <source>
        <dbReference type="Proteomes" id="UP000054596"/>
    </source>
</evidence>
<keyword evidence="2" id="KW-0813">Transport</keyword>
<dbReference type="OrthoDB" id="9766690at2"/>
<dbReference type="GO" id="GO:0015141">
    <property type="term" value="F:succinate transmembrane transporter activity"/>
    <property type="evidence" value="ECO:0007669"/>
    <property type="project" value="TreeGrafter"/>
</dbReference>
<dbReference type="GO" id="GO:0070778">
    <property type="term" value="P:L-aspartate transmembrane transport"/>
    <property type="evidence" value="ECO:0007669"/>
    <property type="project" value="TreeGrafter"/>
</dbReference>
<keyword evidence="7 9" id="KW-0472">Membrane</keyword>
<feature type="transmembrane region" description="Helical" evidence="9">
    <location>
        <begin position="323"/>
        <end position="347"/>
    </location>
</feature>
<evidence type="ECO:0000256" key="9">
    <source>
        <dbReference type="SAM" id="Phobius"/>
    </source>
</evidence>
<feature type="transmembrane region" description="Helical" evidence="9">
    <location>
        <begin position="157"/>
        <end position="180"/>
    </location>
</feature>
<feature type="transmembrane region" description="Helical" evidence="9">
    <location>
        <begin position="56"/>
        <end position="77"/>
    </location>
</feature>
<dbReference type="GO" id="GO:0005886">
    <property type="term" value="C:plasma membrane"/>
    <property type="evidence" value="ECO:0007669"/>
    <property type="project" value="UniProtKB-SubCell"/>
</dbReference>
<dbReference type="FunFam" id="1.10.3860.10:FF:000001">
    <property type="entry name" value="C4-dicarboxylate transport protein"/>
    <property type="match status" value="1"/>
</dbReference>
<evidence type="ECO:0000256" key="4">
    <source>
        <dbReference type="ARBA" id="ARBA00022692"/>
    </source>
</evidence>
<dbReference type="InterPro" id="IPR001991">
    <property type="entry name" value="Na-dicarboxylate_symporter"/>
</dbReference>
<dbReference type="Pfam" id="PF00375">
    <property type="entry name" value="SDF"/>
    <property type="match status" value="1"/>
</dbReference>
<keyword evidence="3" id="KW-1003">Cell membrane</keyword>
<proteinExistence type="predicted"/>
<keyword evidence="11" id="KW-1185">Reference proteome</keyword>
<dbReference type="RefSeq" id="WP_086968859.1">
    <property type="nucleotide sequence ID" value="NZ_FCOJ02000021.1"/>
</dbReference>
<name>A0A158AZ15_9BURK</name>
<dbReference type="PRINTS" id="PR00173">
    <property type="entry name" value="EDTRNSPORT"/>
</dbReference>